<evidence type="ECO:0000313" key="2">
    <source>
        <dbReference type="Proteomes" id="UP000189161"/>
    </source>
</evidence>
<proteinExistence type="predicted"/>
<dbReference type="EMBL" id="MLHL01000102">
    <property type="protein sequence ID" value="OOF45231.1"/>
    <property type="molecule type" value="Genomic_DNA"/>
</dbReference>
<dbReference type="AlphaFoldDB" id="A0A1V3IT09"/>
<sequence>MKITCPHCETKNDIEFSENIKCRCCEKSFTGYSFSIRKITKPIIAGASALLVTGGIIGYKVENSLDQIRYSPKFEYAIINQCANPNNRYLSNRELERNIEICSCTLEKTIKEVGYKNEIDNELIDSFTKNLVMCNK</sequence>
<accession>A0A1V3IT09</accession>
<comment type="caution">
    <text evidence="1">The sequence shown here is derived from an EMBL/GenBank/DDBJ whole genome shotgun (WGS) entry which is preliminary data.</text>
</comment>
<name>A0A1V3IT09_9PAST</name>
<keyword evidence="2" id="KW-1185">Reference proteome</keyword>
<dbReference type="OrthoDB" id="7030601at2"/>
<evidence type="ECO:0000313" key="1">
    <source>
        <dbReference type="EMBL" id="OOF45231.1"/>
    </source>
</evidence>
<dbReference type="RefSeq" id="WP_077478876.1">
    <property type="nucleotide sequence ID" value="NZ_MLHL01000102.1"/>
</dbReference>
<dbReference type="Proteomes" id="UP000189161">
    <property type="component" value="Unassembled WGS sequence"/>
</dbReference>
<reference evidence="1 2" key="1">
    <citation type="submission" date="2016-10" db="EMBL/GenBank/DDBJ databases">
        <title>Rodentibacter gen. nov. and new species.</title>
        <authorList>
            <person name="Christensen H."/>
        </authorList>
    </citation>
    <scope>NUCLEOTIDE SEQUENCE [LARGE SCALE GENOMIC DNA]</scope>
    <source>
        <strain evidence="1 2">H1987082031</strain>
    </source>
</reference>
<protein>
    <submittedName>
        <fullName evidence="1">Uncharacterized protein</fullName>
    </submittedName>
</protein>
<organism evidence="1 2">
    <name type="scientific">Rodentibacter trehalosifermentans</name>
    <dbReference type="NCBI Taxonomy" id="1908263"/>
    <lineage>
        <taxon>Bacteria</taxon>
        <taxon>Pseudomonadati</taxon>
        <taxon>Pseudomonadota</taxon>
        <taxon>Gammaproteobacteria</taxon>
        <taxon>Pasteurellales</taxon>
        <taxon>Pasteurellaceae</taxon>
        <taxon>Rodentibacter</taxon>
    </lineage>
</organism>
<gene>
    <name evidence="1" type="ORF">BKK52_12800</name>
</gene>